<evidence type="ECO:0000313" key="7">
    <source>
        <dbReference type="EMBL" id="KAK8846839.1"/>
    </source>
</evidence>
<dbReference type="GO" id="GO:0016787">
    <property type="term" value="F:hydrolase activity"/>
    <property type="evidence" value="ECO:0007669"/>
    <property type="project" value="UniProtKB-KW"/>
</dbReference>
<dbReference type="GO" id="GO:0003724">
    <property type="term" value="F:RNA helicase activity"/>
    <property type="evidence" value="ECO:0007669"/>
    <property type="project" value="UniProtKB-EC"/>
</dbReference>
<evidence type="ECO:0000313" key="8">
    <source>
        <dbReference type="Proteomes" id="UP001388673"/>
    </source>
</evidence>
<evidence type="ECO:0000256" key="4">
    <source>
        <dbReference type="RuleBase" id="RU365068"/>
    </source>
</evidence>
<dbReference type="InterPro" id="IPR014001">
    <property type="entry name" value="Helicase_ATP-bd"/>
</dbReference>
<comment type="caution">
    <text evidence="7">The sequence shown here is derived from an EMBL/GenBank/DDBJ whole genome shotgun (WGS) entry which is preliminary data.</text>
</comment>
<comment type="domain">
    <text evidence="4">The Q motif is unique to and characteristic of the DEAD box family of RNA helicases and controls ATP binding and hydrolysis.</text>
</comment>
<comment type="similarity">
    <text evidence="4">Belongs to the DEAD box helicase family.</text>
</comment>
<accession>A0AAW0YK46</accession>
<keyword evidence="4" id="KW-0347">Helicase</keyword>
<dbReference type="PROSITE" id="PS51192">
    <property type="entry name" value="HELICASE_ATP_BIND_1"/>
    <property type="match status" value="1"/>
</dbReference>
<dbReference type="GO" id="GO:0003723">
    <property type="term" value="F:RNA binding"/>
    <property type="evidence" value="ECO:0007669"/>
    <property type="project" value="UniProtKB-UniRule"/>
</dbReference>
<keyword evidence="8" id="KW-1185">Reference proteome</keyword>
<feature type="compositionally biased region" description="Basic and acidic residues" evidence="5">
    <location>
        <begin position="364"/>
        <end position="377"/>
    </location>
</feature>
<dbReference type="KEGG" id="kne:92183185"/>
<sequence>MLGHSCKSARVLFQARAQAICTACRPVAICRIRNRSHPSIHTLGRAASVQPSPRPNTHHGLLRATSSASSDETETVSRWMNMGISKSLIDQLELRFPHIQHPTPAQRLFSLAVSSGNEVYLKDDMGRGKTLALAIAAVNLVLRDPSTTSQIVIIVPTPHLVHQVCDHLTKLTPSSSPSTDQPLFTLLRSMQTVTTSTKSSSLPMPSTPIIISTPKTMAEYDLTLPRLSHIFLDEPDTMTGQIPPRYTAGKNLIHHRINRHPPPIVDVMNRLLGIRTNHEGRLNFDRRRDDVMTIWISATMTREFKRFVKTRGWVRKEKGVVDLDFTDGASEKQVELRERLLGAVMTQTISEVDSTGSNAAASRVDGDKGEHEQSEPEHYALVVDSDTGDILPMEDGPPSPTMLKRTVTCFEENGQLSSYLLETLALLHATSPPPLGAYALALPPEGVSLDQLGKDLSKLGVSTSILTPEILQMGLPTITEEDAPPILLAQRSSLPGLHLNELHTIYLLSGLDCAGLSPKQKRSGGVVDRMRIYNLVSGRLGRLGTTQSDEVVGENQKVVSIVMAGSEEEKRLKDLFFDGLQRQHEEGGVQVKRELKVWDMGKLNRLVEDEVLTQE</sequence>
<dbReference type="EMBL" id="JBCAWK010000011">
    <property type="protein sequence ID" value="KAK8846839.1"/>
    <property type="molecule type" value="Genomic_DNA"/>
</dbReference>
<feature type="region of interest" description="Disordered" evidence="5">
    <location>
        <begin position="352"/>
        <end position="377"/>
    </location>
</feature>
<dbReference type="GO" id="GO:0005524">
    <property type="term" value="F:ATP binding"/>
    <property type="evidence" value="ECO:0007669"/>
    <property type="project" value="UniProtKB-UniRule"/>
</dbReference>
<evidence type="ECO:0000256" key="2">
    <source>
        <dbReference type="ARBA" id="ARBA00022801"/>
    </source>
</evidence>
<dbReference type="PANTHER" id="PTHR24031">
    <property type="entry name" value="RNA HELICASE"/>
    <property type="match status" value="1"/>
</dbReference>
<feature type="region of interest" description="Disordered" evidence="5">
    <location>
        <begin position="45"/>
        <end position="74"/>
    </location>
</feature>
<keyword evidence="4" id="KW-0694">RNA-binding</keyword>
<dbReference type="Gene3D" id="3.40.50.300">
    <property type="entry name" value="P-loop containing nucleotide triphosphate hydrolases"/>
    <property type="match status" value="1"/>
</dbReference>
<keyword evidence="2 4" id="KW-0378">Hydrolase</keyword>
<dbReference type="Pfam" id="PF00270">
    <property type="entry name" value="DEAD"/>
    <property type="match status" value="1"/>
</dbReference>
<dbReference type="SMART" id="SM00487">
    <property type="entry name" value="DEXDc"/>
    <property type="match status" value="1"/>
</dbReference>
<proteinExistence type="inferred from homology"/>
<comment type="function">
    <text evidence="4">RNA helicase.</text>
</comment>
<protein>
    <recommendedName>
        <fullName evidence="4">ATP-dependent RNA helicase</fullName>
        <ecNumber evidence="4">3.6.4.13</ecNumber>
    </recommendedName>
</protein>
<dbReference type="InterPro" id="IPR011545">
    <property type="entry name" value="DEAD/DEAH_box_helicase_dom"/>
</dbReference>
<dbReference type="RefSeq" id="XP_066800789.1">
    <property type="nucleotide sequence ID" value="XM_066949016.1"/>
</dbReference>
<name>A0AAW0YK46_9TREE</name>
<reference evidence="7 8" key="1">
    <citation type="journal article" date="2024" name="bioRxiv">
        <title>Comparative genomics of Cryptococcus and Kwoniella reveals pathogenesis evolution and contrasting karyotype dynamics via intercentromeric recombination or chromosome fusion.</title>
        <authorList>
            <person name="Coelho M.A."/>
            <person name="David-Palma M."/>
            <person name="Shea T."/>
            <person name="Bowers K."/>
            <person name="McGinley-Smith S."/>
            <person name="Mohammad A.W."/>
            <person name="Gnirke A."/>
            <person name="Yurkov A.M."/>
            <person name="Nowrousian M."/>
            <person name="Sun S."/>
            <person name="Cuomo C.A."/>
            <person name="Heitman J."/>
        </authorList>
    </citation>
    <scope>NUCLEOTIDE SEQUENCE [LARGE SCALE GENOMIC DNA]</scope>
    <source>
        <strain evidence="7 8">CBS 13917</strain>
    </source>
</reference>
<gene>
    <name evidence="7" type="ORF">IAR55_005927</name>
</gene>
<dbReference type="EC" id="3.6.4.13" evidence="4"/>
<feature type="domain" description="Helicase ATP-binding" evidence="6">
    <location>
        <begin position="110"/>
        <end position="318"/>
    </location>
</feature>
<dbReference type="Proteomes" id="UP001388673">
    <property type="component" value="Unassembled WGS sequence"/>
</dbReference>
<organism evidence="7 8">
    <name type="scientific">Kwoniella newhampshirensis</name>
    <dbReference type="NCBI Taxonomy" id="1651941"/>
    <lineage>
        <taxon>Eukaryota</taxon>
        <taxon>Fungi</taxon>
        <taxon>Dikarya</taxon>
        <taxon>Basidiomycota</taxon>
        <taxon>Agaricomycotina</taxon>
        <taxon>Tremellomycetes</taxon>
        <taxon>Tremellales</taxon>
        <taxon>Cryptococcaceae</taxon>
        <taxon>Kwoniella</taxon>
    </lineage>
</organism>
<dbReference type="InterPro" id="IPR027417">
    <property type="entry name" value="P-loop_NTPase"/>
</dbReference>
<keyword evidence="1 4" id="KW-0547">Nucleotide-binding</keyword>
<evidence type="ECO:0000256" key="1">
    <source>
        <dbReference type="ARBA" id="ARBA00022741"/>
    </source>
</evidence>
<keyword evidence="3 4" id="KW-0067">ATP-binding</keyword>
<evidence type="ECO:0000259" key="6">
    <source>
        <dbReference type="PROSITE" id="PS51192"/>
    </source>
</evidence>
<dbReference type="GeneID" id="92183185"/>
<comment type="catalytic activity">
    <reaction evidence="4">
        <text>ATP + H2O = ADP + phosphate + H(+)</text>
        <dbReference type="Rhea" id="RHEA:13065"/>
        <dbReference type="ChEBI" id="CHEBI:15377"/>
        <dbReference type="ChEBI" id="CHEBI:15378"/>
        <dbReference type="ChEBI" id="CHEBI:30616"/>
        <dbReference type="ChEBI" id="CHEBI:43474"/>
        <dbReference type="ChEBI" id="CHEBI:456216"/>
        <dbReference type="EC" id="3.6.4.13"/>
    </reaction>
</comment>
<evidence type="ECO:0000256" key="5">
    <source>
        <dbReference type="SAM" id="MobiDB-lite"/>
    </source>
</evidence>
<evidence type="ECO:0000256" key="3">
    <source>
        <dbReference type="ARBA" id="ARBA00022840"/>
    </source>
</evidence>
<dbReference type="AlphaFoldDB" id="A0AAW0YK46"/>
<dbReference type="SUPFAM" id="SSF52540">
    <property type="entry name" value="P-loop containing nucleoside triphosphate hydrolases"/>
    <property type="match status" value="1"/>
</dbReference>